<organism evidence="2 3">
    <name type="scientific">Bifidobacterium canis</name>
    <dbReference type="NCBI Taxonomy" id="2610880"/>
    <lineage>
        <taxon>Bacteria</taxon>
        <taxon>Bacillati</taxon>
        <taxon>Actinomycetota</taxon>
        <taxon>Actinomycetes</taxon>
        <taxon>Bifidobacteriales</taxon>
        <taxon>Bifidobacteriaceae</taxon>
        <taxon>Bifidobacterium</taxon>
    </lineage>
</organism>
<evidence type="ECO:0000313" key="3">
    <source>
        <dbReference type="Proteomes" id="UP000487882"/>
    </source>
</evidence>
<accession>A0A7K1J4M6</accession>
<comment type="caution">
    <text evidence="2">The sequence shown here is derived from an EMBL/GenBank/DDBJ whole genome shotgun (WGS) entry which is preliminary data.</text>
</comment>
<keyword evidence="3" id="KW-1185">Reference proteome</keyword>
<sequence>MVVTMVATLFVAGTLNVEVAVAAEAGICTPSTGVIGDGGGLKTDNDDGVATWVGRDMYVVHRTHQGKLTIPAM</sequence>
<dbReference type="AlphaFoldDB" id="A0A7K1J4M6"/>
<gene>
    <name evidence="2" type="ORF">GSD1FS_0830</name>
</gene>
<evidence type="ECO:0000313" key="2">
    <source>
        <dbReference type="EMBL" id="MUH59501.1"/>
    </source>
</evidence>
<keyword evidence="1" id="KW-0732">Signal</keyword>
<proteinExistence type="predicted"/>
<dbReference type="Proteomes" id="UP000487882">
    <property type="component" value="Unassembled WGS sequence"/>
</dbReference>
<protein>
    <submittedName>
        <fullName evidence="2">Uncharacterized protein</fullName>
    </submittedName>
</protein>
<dbReference type="EMBL" id="WNLP01000003">
    <property type="protein sequence ID" value="MUH59501.1"/>
    <property type="molecule type" value="Genomic_DNA"/>
</dbReference>
<evidence type="ECO:0000256" key="1">
    <source>
        <dbReference type="SAM" id="SignalP"/>
    </source>
</evidence>
<feature type="chain" id="PRO_5029791498" evidence="1">
    <location>
        <begin position="23"/>
        <end position="73"/>
    </location>
</feature>
<name>A0A7K1J4M6_9BIFI</name>
<feature type="signal peptide" evidence="1">
    <location>
        <begin position="1"/>
        <end position="22"/>
    </location>
</feature>
<reference evidence="2 3" key="1">
    <citation type="submission" date="2019-09" db="EMBL/GenBank/DDBJ databases">
        <title>Bifidobacterium canis sp. nov., isolated from the digestive tract of German Shepherd dog puppy.</title>
        <authorList>
            <person name="Bunesova V."/>
        </authorList>
    </citation>
    <scope>NUCLEOTIDE SEQUENCE [LARGE SCALE GENOMIC DNA]</scope>
    <source>
        <strain evidence="2 3">GSD1FS</strain>
    </source>
</reference>